<dbReference type="Proteomes" id="UP000199377">
    <property type="component" value="Unassembled WGS sequence"/>
</dbReference>
<feature type="signal peptide" evidence="1">
    <location>
        <begin position="1"/>
        <end position="23"/>
    </location>
</feature>
<dbReference type="GO" id="GO:0008237">
    <property type="term" value="F:metallopeptidase activity"/>
    <property type="evidence" value="ECO:0007669"/>
    <property type="project" value="InterPro"/>
</dbReference>
<dbReference type="RefSeq" id="WP_092862294.1">
    <property type="nucleotide sequence ID" value="NZ_FOQH01000009.1"/>
</dbReference>
<dbReference type="SUPFAM" id="SSF55486">
    <property type="entry name" value="Metalloproteases ('zincins'), catalytic domain"/>
    <property type="match status" value="1"/>
</dbReference>
<evidence type="ECO:0000256" key="1">
    <source>
        <dbReference type="SAM" id="SignalP"/>
    </source>
</evidence>
<protein>
    <submittedName>
        <fullName evidence="2">VPLPA-CTERM protein sorting domain-containing protein</fullName>
    </submittedName>
</protein>
<feature type="chain" id="PRO_5011549714" evidence="1">
    <location>
        <begin position="24"/>
        <end position="295"/>
    </location>
</feature>
<proteinExistence type="predicted"/>
<accession>A0A1I3KM47</accession>
<keyword evidence="1" id="KW-0732">Signal</keyword>
<dbReference type="EMBL" id="FOQH01000009">
    <property type="protein sequence ID" value="SFI73225.1"/>
    <property type="molecule type" value="Genomic_DNA"/>
</dbReference>
<name>A0A1I3KM47_9RHOB</name>
<dbReference type="Gene3D" id="3.40.390.10">
    <property type="entry name" value="Collagenase (Catalytic Domain)"/>
    <property type="match status" value="1"/>
</dbReference>
<gene>
    <name evidence="2" type="ORF">SAMN05216258_1093</name>
</gene>
<dbReference type="OrthoDB" id="9773411at2"/>
<sequence>MTLRSIRRLAVAAALGLAVGLPAAGPASALQILLTERTSGQTFSTFSRGTAGPEAPGATGGGTLGAVMAAAAAFWEDVILDPGTLSLEFGWQALSGSTLAVATQLGSRDYSGAGKGGLIRVDNDRGWFLDPTPTDASEFGPLIESIVDLGGGPMTVGREYAAASGPAAGVFDLFGTVLHEIGHLLGLADFGDTAFDAGELDIAVGPYAGAVVDLTEVGGGHLDMADALMKPTTPAGLRRMPTDADVAAIQQLSGFVSVDYSLSAAAATAPVPLPAGWALMIGAAGALGLARRRAA</sequence>
<dbReference type="AlphaFoldDB" id="A0A1I3KM47"/>
<dbReference type="InterPro" id="IPR024079">
    <property type="entry name" value="MetalloPept_cat_dom_sf"/>
</dbReference>
<reference evidence="2 3" key="1">
    <citation type="submission" date="2016-10" db="EMBL/GenBank/DDBJ databases">
        <authorList>
            <person name="de Groot N.N."/>
        </authorList>
    </citation>
    <scope>NUCLEOTIDE SEQUENCE [LARGE SCALE GENOMIC DNA]</scope>
    <source>
        <strain evidence="2 3">CGMCC 1.11030</strain>
    </source>
</reference>
<organism evidence="2 3">
    <name type="scientific">Albimonas pacifica</name>
    <dbReference type="NCBI Taxonomy" id="1114924"/>
    <lineage>
        <taxon>Bacteria</taxon>
        <taxon>Pseudomonadati</taxon>
        <taxon>Pseudomonadota</taxon>
        <taxon>Alphaproteobacteria</taxon>
        <taxon>Rhodobacterales</taxon>
        <taxon>Paracoccaceae</taxon>
        <taxon>Albimonas</taxon>
    </lineage>
</organism>
<evidence type="ECO:0000313" key="3">
    <source>
        <dbReference type="Proteomes" id="UP000199377"/>
    </source>
</evidence>
<keyword evidence="3" id="KW-1185">Reference proteome</keyword>
<dbReference type="STRING" id="1114924.SAMN05216258_1093"/>
<evidence type="ECO:0000313" key="2">
    <source>
        <dbReference type="EMBL" id="SFI73225.1"/>
    </source>
</evidence>